<dbReference type="RefSeq" id="WP_191157041.1">
    <property type="nucleotide sequence ID" value="NZ_JACXAI010000006.1"/>
</dbReference>
<comment type="caution">
    <text evidence="3">The sequence shown here is derived from an EMBL/GenBank/DDBJ whole genome shotgun (WGS) entry which is preliminary data.</text>
</comment>
<evidence type="ECO:0000256" key="1">
    <source>
        <dbReference type="PIRSR" id="PIRSR018571-1"/>
    </source>
</evidence>
<feature type="transmembrane region" description="Helical" evidence="2">
    <location>
        <begin position="130"/>
        <end position="147"/>
    </location>
</feature>
<dbReference type="InterPro" id="IPR005081">
    <property type="entry name" value="SpoIIGA"/>
</dbReference>
<gene>
    <name evidence="3" type="primary">spoIIGA</name>
    <name evidence="3" type="ORF">IC621_06865</name>
</gene>
<feature type="transmembrane region" description="Helical" evidence="2">
    <location>
        <begin position="34"/>
        <end position="56"/>
    </location>
</feature>
<evidence type="ECO:0000313" key="3">
    <source>
        <dbReference type="EMBL" id="MBD1379942.1"/>
    </source>
</evidence>
<dbReference type="NCBIfam" id="TIGR02854">
    <property type="entry name" value="spore_II_GA"/>
    <property type="match status" value="1"/>
</dbReference>
<protein>
    <submittedName>
        <fullName evidence="3">Sigma-E processing peptidase SpoIIGA</fullName>
    </submittedName>
</protein>
<keyword evidence="2" id="KW-0472">Membrane</keyword>
<feature type="transmembrane region" description="Helical" evidence="2">
    <location>
        <begin position="90"/>
        <end position="110"/>
    </location>
</feature>
<sequence length="311" mass="35704">MAIYLDVIWFLNFCFDLLLLLLTGILLKRKIIKWRLVIGGLIGASIVLFMFSPLSYYVTHPFGKMIISLLMVYSAFGFKRFRYFVQNTLTFYFVTFMVGGGMLGFHYFLQTENQIVDGVLMTQTSGFGDPISWLFVVLGFPAIWYFSRKRIDDLETKKIQYDEIIQVSIYLTKDIHMQIRGLIDSGNQLYDPITKNPVMILDVNKIAHHLPERLVDHVLNQDVMNVFSTPDTEDDFPLANRIRLIPYRGVGQSHQFLLALKPESIVLTSKTETYTVKKALIGLNATNLSTDGDYECIVHPKMLQNTSQQVS</sequence>
<keyword evidence="2" id="KW-1133">Transmembrane helix</keyword>
<feature type="transmembrane region" description="Helical" evidence="2">
    <location>
        <begin position="62"/>
        <end position="78"/>
    </location>
</feature>
<reference evidence="3" key="1">
    <citation type="submission" date="2020-09" db="EMBL/GenBank/DDBJ databases">
        <title>A novel bacterium of genus Bacillus, isolated from South China Sea.</title>
        <authorList>
            <person name="Huang H."/>
            <person name="Mo K."/>
            <person name="Hu Y."/>
        </authorList>
    </citation>
    <scope>NUCLEOTIDE SEQUENCE</scope>
    <source>
        <strain evidence="3">IB182487</strain>
    </source>
</reference>
<proteinExistence type="predicted"/>
<accession>A0A926N9F2</accession>
<name>A0A926N9F2_9BACI</name>
<dbReference type="Pfam" id="PF03419">
    <property type="entry name" value="Peptidase_U4"/>
    <property type="match status" value="1"/>
</dbReference>
<dbReference type="GO" id="GO:0030436">
    <property type="term" value="P:asexual sporulation"/>
    <property type="evidence" value="ECO:0007669"/>
    <property type="project" value="InterPro"/>
</dbReference>
<dbReference type="GO" id="GO:0006508">
    <property type="term" value="P:proteolysis"/>
    <property type="evidence" value="ECO:0007669"/>
    <property type="project" value="InterPro"/>
</dbReference>
<organism evidence="3 4">
    <name type="scientific">Metabacillus arenae</name>
    <dbReference type="NCBI Taxonomy" id="2771434"/>
    <lineage>
        <taxon>Bacteria</taxon>
        <taxon>Bacillati</taxon>
        <taxon>Bacillota</taxon>
        <taxon>Bacilli</taxon>
        <taxon>Bacillales</taxon>
        <taxon>Bacillaceae</taxon>
        <taxon>Metabacillus</taxon>
    </lineage>
</organism>
<feature type="transmembrane region" description="Helical" evidence="2">
    <location>
        <begin position="6"/>
        <end position="27"/>
    </location>
</feature>
<dbReference type="GO" id="GO:0004190">
    <property type="term" value="F:aspartic-type endopeptidase activity"/>
    <property type="evidence" value="ECO:0007669"/>
    <property type="project" value="InterPro"/>
</dbReference>
<feature type="active site" evidence="1">
    <location>
        <position position="184"/>
    </location>
</feature>
<dbReference type="Proteomes" id="UP000626844">
    <property type="component" value="Unassembled WGS sequence"/>
</dbReference>
<keyword evidence="4" id="KW-1185">Reference proteome</keyword>
<dbReference type="EMBL" id="JACXAI010000006">
    <property type="protein sequence ID" value="MBD1379942.1"/>
    <property type="molecule type" value="Genomic_DNA"/>
</dbReference>
<evidence type="ECO:0000313" key="4">
    <source>
        <dbReference type="Proteomes" id="UP000626844"/>
    </source>
</evidence>
<dbReference type="PIRSF" id="PIRSF018571">
    <property type="entry name" value="SpoIIGA"/>
    <property type="match status" value="1"/>
</dbReference>
<keyword evidence="2" id="KW-0812">Transmembrane</keyword>
<evidence type="ECO:0000256" key="2">
    <source>
        <dbReference type="SAM" id="Phobius"/>
    </source>
</evidence>
<dbReference type="AlphaFoldDB" id="A0A926N9F2"/>